<proteinExistence type="predicted"/>
<gene>
    <name evidence="1" type="ORF">METZ01_LOCUS303901</name>
</gene>
<accession>A0A382MTD6</accession>
<reference evidence="1" key="1">
    <citation type="submission" date="2018-05" db="EMBL/GenBank/DDBJ databases">
        <authorList>
            <person name="Lanie J.A."/>
            <person name="Ng W.-L."/>
            <person name="Kazmierczak K.M."/>
            <person name="Andrzejewski T.M."/>
            <person name="Davidsen T.M."/>
            <person name="Wayne K.J."/>
            <person name="Tettelin H."/>
            <person name="Glass J.I."/>
            <person name="Rusch D."/>
            <person name="Podicherti R."/>
            <person name="Tsui H.-C.T."/>
            <person name="Winkler M.E."/>
        </authorList>
    </citation>
    <scope>NUCLEOTIDE SEQUENCE</scope>
</reference>
<dbReference type="AlphaFoldDB" id="A0A382MTD6"/>
<feature type="non-terminal residue" evidence="1">
    <location>
        <position position="70"/>
    </location>
</feature>
<organism evidence="1">
    <name type="scientific">marine metagenome</name>
    <dbReference type="NCBI Taxonomy" id="408172"/>
    <lineage>
        <taxon>unclassified sequences</taxon>
        <taxon>metagenomes</taxon>
        <taxon>ecological metagenomes</taxon>
    </lineage>
</organism>
<evidence type="ECO:0000313" key="1">
    <source>
        <dbReference type="EMBL" id="SVC51047.1"/>
    </source>
</evidence>
<protein>
    <submittedName>
        <fullName evidence="1">Uncharacterized protein</fullName>
    </submittedName>
</protein>
<dbReference type="EMBL" id="UINC01095176">
    <property type="protein sequence ID" value="SVC51047.1"/>
    <property type="molecule type" value="Genomic_DNA"/>
</dbReference>
<name>A0A382MTD6_9ZZZZ</name>
<sequence>MTPTTTKPYLHEFYVTQKCTTYKYYTVEAESMEEAKEKIEDDDMDLQDWEEFDYETVEIEEQKIPIQQLA</sequence>